<comment type="caution">
    <text evidence="1">The sequence shown here is derived from an EMBL/GenBank/DDBJ whole genome shotgun (WGS) entry which is preliminary data.</text>
</comment>
<sequence length="136" mass="15435">MITLNDDHIANSHVLSWAIPTIKRDCRHLLTPSHQSSVQHQALGEVALTTSDKYPTPDTRRGCIHNTRAVSNARHMERMYPSHQSSISRQTLGEDVSISPEQYLTPDTRRGCIHLTRAVSNARHMERMYPSHQSSI</sequence>
<protein>
    <submittedName>
        <fullName evidence="1">Uncharacterized protein</fullName>
    </submittedName>
</protein>
<name>A0AAV4JSZ5_9GAST</name>
<dbReference type="AlphaFoldDB" id="A0AAV4JSZ5"/>
<evidence type="ECO:0000313" key="2">
    <source>
        <dbReference type="Proteomes" id="UP000762676"/>
    </source>
</evidence>
<gene>
    <name evidence="1" type="ORF">ElyMa_001689600</name>
</gene>
<evidence type="ECO:0000313" key="1">
    <source>
        <dbReference type="EMBL" id="GFS25530.1"/>
    </source>
</evidence>
<dbReference type="Proteomes" id="UP000762676">
    <property type="component" value="Unassembled WGS sequence"/>
</dbReference>
<accession>A0AAV4JSZ5</accession>
<keyword evidence="2" id="KW-1185">Reference proteome</keyword>
<proteinExistence type="predicted"/>
<dbReference type="EMBL" id="BMAT01003444">
    <property type="protein sequence ID" value="GFS25530.1"/>
    <property type="molecule type" value="Genomic_DNA"/>
</dbReference>
<organism evidence="1 2">
    <name type="scientific">Elysia marginata</name>
    <dbReference type="NCBI Taxonomy" id="1093978"/>
    <lineage>
        <taxon>Eukaryota</taxon>
        <taxon>Metazoa</taxon>
        <taxon>Spiralia</taxon>
        <taxon>Lophotrochozoa</taxon>
        <taxon>Mollusca</taxon>
        <taxon>Gastropoda</taxon>
        <taxon>Heterobranchia</taxon>
        <taxon>Euthyneura</taxon>
        <taxon>Panpulmonata</taxon>
        <taxon>Sacoglossa</taxon>
        <taxon>Placobranchoidea</taxon>
        <taxon>Plakobranchidae</taxon>
        <taxon>Elysia</taxon>
    </lineage>
</organism>
<reference evidence="1 2" key="1">
    <citation type="journal article" date="2021" name="Elife">
        <title>Chloroplast acquisition without the gene transfer in kleptoplastic sea slugs, Plakobranchus ocellatus.</title>
        <authorList>
            <person name="Maeda T."/>
            <person name="Takahashi S."/>
            <person name="Yoshida T."/>
            <person name="Shimamura S."/>
            <person name="Takaki Y."/>
            <person name="Nagai Y."/>
            <person name="Toyoda A."/>
            <person name="Suzuki Y."/>
            <person name="Arimoto A."/>
            <person name="Ishii H."/>
            <person name="Satoh N."/>
            <person name="Nishiyama T."/>
            <person name="Hasebe M."/>
            <person name="Maruyama T."/>
            <person name="Minagawa J."/>
            <person name="Obokata J."/>
            <person name="Shigenobu S."/>
        </authorList>
    </citation>
    <scope>NUCLEOTIDE SEQUENCE [LARGE SCALE GENOMIC DNA]</scope>
</reference>